<keyword evidence="3" id="KW-0804">Transcription</keyword>
<dbReference type="Gene3D" id="1.10.10.10">
    <property type="entry name" value="Winged helix-like DNA-binding domain superfamily/Winged helix DNA-binding domain"/>
    <property type="match status" value="2"/>
</dbReference>
<gene>
    <name evidence="6" type="ORF">SAMN05421505_12415</name>
</gene>
<dbReference type="PROSITE" id="PS50949">
    <property type="entry name" value="HTH_GNTR"/>
    <property type="match status" value="2"/>
</dbReference>
<dbReference type="PANTHER" id="PTHR44846:SF17">
    <property type="entry name" value="GNTR-FAMILY TRANSCRIPTIONAL REGULATOR"/>
    <property type="match status" value="1"/>
</dbReference>
<reference evidence="6 7" key="1">
    <citation type="submission" date="2016-10" db="EMBL/GenBank/DDBJ databases">
        <authorList>
            <person name="de Groot N.N."/>
        </authorList>
    </citation>
    <scope>NUCLEOTIDE SEQUENCE [LARGE SCALE GENOMIC DNA]</scope>
    <source>
        <strain evidence="6 7">CPCC 201354</strain>
    </source>
</reference>
<feature type="domain" description="HTH gntR-type" evidence="5">
    <location>
        <begin position="1"/>
        <end position="69"/>
    </location>
</feature>
<feature type="compositionally biased region" description="Basic and acidic residues" evidence="4">
    <location>
        <begin position="148"/>
        <end position="172"/>
    </location>
</feature>
<dbReference type="AlphaFoldDB" id="A0A1G8FN74"/>
<dbReference type="STRING" id="504805.SAMN05421505_12415"/>
<evidence type="ECO:0000313" key="7">
    <source>
        <dbReference type="Proteomes" id="UP000198923"/>
    </source>
</evidence>
<accession>A0A1G8FN74</accession>
<keyword evidence="2 6" id="KW-0238">DNA-binding</keyword>
<evidence type="ECO:0000256" key="2">
    <source>
        <dbReference type="ARBA" id="ARBA00023125"/>
    </source>
</evidence>
<sequence>MPPYRQIANQIKADIQAGRLAPGQPVPSEAELCGRYGVCRVTVRRAMALLRAEETVYTVRAEGSYVGPRTIPRHRPWRRSEQVAAGLREQIRTGRLRPGDRLPSESCLTAEHGVARDTVRTALALLRHEQWVYTVACKGTFVADRTEAAGNDDERHGPLPLTEGHEHLEGREAGTCVPFRRATRVPT</sequence>
<dbReference type="InterPro" id="IPR000524">
    <property type="entry name" value="Tscrpt_reg_HTH_GntR"/>
</dbReference>
<keyword evidence="7" id="KW-1185">Reference proteome</keyword>
<dbReference type="Proteomes" id="UP000198923">
    <property type="component" value="Unassembled WGS sequence"/>
</dbReference>
<dbReference type="InterPro" id="IPR050679">
    <property type="entry name" value="Bact_HTH_transcr_reg"/>
</dbReference>
<feature type="domain" description="HTH gntR-type" evidence="5">
    <location>
        <begin position="77"/>
        <end position="145"/>
    </location>
</feature>
<proteinExistence type="predicted"/>
<dbReference type="InterPro" id="IPR036388">
    <property type="entry name" value="WH-like_DNA-bd_sf"/>
</dbReference>
<evidence type="ECO:0000259" key="5">
    <source>
        <dbReference type="PROSITE" id="PS50949"/>
    </source>
</evidence>
<organism evidence="6 7">
    <name type="scientific">Sinosporangium album</name>
    <dbReference type="NCBI Taxonomy" id="504805"/>
    <lineage>
        <taxon>Bacteria</taxon>
        <taxon>Bacillati</taxon>
        <taxon>Actinomycetota</taxon>
        <taxon>Actinomycetes</taxon>
        <taxon>Streptosporangiales</taxon>
        <taxon>Streptosporangiaceae</taxon>
        <taxon>Sinosporangium</taxon>
    </lineage>
</organism>
<dbReference type="GO" id="GO:0045892">
    <property type="term" value="P:negative regulation of DNA-templated transcription"/>
    <property type="evidence" value="ECO:0007669"/>
    <property type="project" value="TreeGrafter"/>
</dbReference>
<dbReference type="PANTHER" id="PTHR44846">
    <property type="entry name" value="MANNOSYL-D-GLYCERATE TRANSPORT/METABOLISM SYSTEM REPRESSOR MNGR-RELATED"/>
    <property type="match status" value="1"/>
</dbReference>
<dbReference type="OrthoDB" id="3532720at2"/>
<feature type="region of interest" description="Disordered" evidence="4">
    <location>
        <begin position="148"/>
        <end position="173"/>
    </location>
</feature>
<keyword evidence="1" id="KW-0805">Transcription regulation</keyword>
<dbReference type="CDD" id="cd07377">
    <property type="entry name" value="WHTH_GntR"/>
    <property type="match status" value="2"/>
</dbReference>
<evidence type="ECO:0000256" key="3">
    <source>
        <dbReference type="ARBA" id="ARBA00023163"/>
    </source>
</evidence>
<evidence type="ECO:0000313" key="6">
    <source>
        <dbReference type="EMBL" id="SDH83582.1"/>
    </source>
</evidence>
<dbReference type="Pfam" id="PF00392">
    <property type="entry name" value="GntR"/>
    <property type="match status" value="2"/>
</dbReference>
<dbReference type="EMBL" id="FNCN01000024">
    <property type="protein sequence ID" value="SDH83582.1"/>
    <property type="molecule type" value="Genomic_DNA"/>
</dbReference>
<evidence type="ECO:0000256" key="1">
    <source>
        <dbReference type="ARBA" id="ARBA00023015"/>
    </source>
</evidence>
<dbReference type="PRINTS" id="PR00035">
    <property type="entry name" value="HTHGNTR"/>
</dbReference>
<protein>
    <submittedName>
        <fullName evidence="6">DNA-binding transcriptional regulator, GntR family</fullName>
    </submittedName>
</protein>
<dbReference type="GO" id="GO:0003677">
    <property type="term" value="F:DNA binding"/>
    <property type="evidence" value="ECO:0007669"/>
    <property type="project" value="UniProtKB-KW"/>
</dbReference>
<dbReference type="GO" id="GO:0003700">
    <property type="term" value="F:DNA-binding transcription factor activity"/>
    <property type="evidence" value="ECO:0007669"/>
    <property type="project" value="InterPro"/>
</dbReference>
<dbReference type="SUPFAM" id="SSF46785">
    <property type="entry name" value="Winged helix' DNA-binding domain"/>
    <property type="match status" value="2"/>
</dbReference>
<evidence type="ECO:0000256" key="4">
    <source>
        <dbReference type="SAM" id="MobiDB-lite"/>
    </source>
</evidence>
<dbReference type="InterPro" id="IPR036390">
    <property type="entry name" value="WH_DNA-bd_sf"/>
</dbReference>
<dbReference type="RefSeq" id="WP_093172901.1">
    <property type="nucleotide sequence ID" value="NZ_FNCN01000024.1"/>
</dbReference>
<dbReference type="SMART" id="SM00345">
    <property type="entry name" value="HTH_GNTR"/>
    <property type="match status" value="2"/>
</dbReference>
<name>A0A1G8FN74_9ACTN</name>